<dbReference type="Pfam" id="PF04066">
    <property type="entry name" value="MrpF_PhaF"/>
    <property type="match status" value="1"/>
</dbReference>
<keyword evidence="10" id="KW-1185">Reference proteome</keyword>
<keyword evidence="7 8" id="KW-0472">Membrane</keyword>
<keyword evidence="5 8" id="KW-0812">Transmembrane</keyword>
<dbReference type="PANTHER" id="PTHR34702">
    <property type="entry name" value="NA(+)/H(+) ANTIPORTER SUBUNIT F1"/>
    <property type="match status" value="1"/>
</dbReference>
<accession>A0A1X7GCW2</accession>
<dbReference type="AlphaFoldDB" id="A0A1X7GCW2"/>
<evidence type="ECO:0000256" key="8">
    <source>
        <dbReference type="SAM" id="Phobius"/>
    </source>
</evidence>
<evidence type="ECO:0000256" key="4">
    <source>
        <dbReference type="ARBA" id="ARBA00022475"/>
    </source>
</evidence>
<comment type="similarity">
    <text evidence="2">Belongs to the CPA3 antiporters (TC 2.A.63) subunit F family.</text>
</comment>
<dbReference type="InterPro" id="IPR007208">
    <property type="entry name" value="MrpF/PhaF-like"/>
</dbReference>
<feature type="transmembrane region" description="Helical" evidence="8">
    <location>
        <begin position="62"/>
        <end position="84"/>
    </location>
</feature>
<evidence type="ECO:0000256" key="2">
    <source>
        <dbReference type="ARBA" id="ARBA00009212"/>
    </source>
</evidence>
<evidence type="ECO:0000256" key="5">
    <source>
        <dbReference type="ARBA" id="ARBA00022692"/>
    </source>
</evidence>
<proteinExistence type="inferred from homology"/>
<dbReference type="PANTHER" id="PTHR34702:SF1">
    <property type="entry name" value="NA(+)_H(+) ANTIPORTER SUBUNIT F"/>
    <property type="match status" value="1"/>
</dbReference>
<dbReference type="EMBL" id="LT840185">
    <property type="protein sequence ID" value="SMF67784.1"/>
    <property type="molecule type" value="Genomic_DNA"/>
</dbReference>
<evidence type="ECO:0000313" key="9">
    <source>
        <dbReference type="EMBL" id="SMF67784.1"/>
    </source>
</evidence>
<name>A0A1X7GCW2_9SPHN</name>
<keyword evidence="4" id="KW-1003">Cell membrane</keyword>
<feature type="transmembrane region" description="Helical" evidence="8">
    <location>
        <begin position="36"/>
        <end position="56"/>
    </location>
</feature>
<dbReference type="STRING" id="941907.SAMN06295910_1560"/>
<keyword evidence="3" id="KW-0813">Transport</keyword>
<evidence type="ECO:0000256" key="7">
    <source>
        <dbReference type="ARBA" id="ARBA00023136"/>
    </source>
</evidence>
<comment type="subcellular location">
    <subcellularLocation>
        <location evidence="1">Cell membrane</location>
        <topology evidence="1">Multi-pass membrane protein</topology>
    </subcellularLocation>
</comment>
<dbReference type="RefSeq" id="WP_085218265.1">
    <property type="nucleotide sequence ID" value="NZ_LT840185.1"/>
</dbReference>
<evidence type="ECO:0000256" key="3">
    <source>
        <dbReference type="ARBA" id="ARBA00022448"/>
    </source>
</evidence>
<feature type="transmembrane region" description="Helical" evidence="8">
    <location>
        <begin position="6"/>
        <end position="24"/>
    </location>
</feature>
<protein>
    <submittedName>
        <fullName evidence="9">Multicomponent Na+:H+ antiporter subunit F</fullName>
    </submittedName>
</protein>
<keyword evidence="6 8" id="KW-1133">Transmembrane helix</keyword>
<reference evidence="10" key="1">
    <citation type="submission" date="2017-04" db="EMBL/GenBank/DDBJ databases">
        <authorList>
            <person name="Varghese N."/>
            <person name="Submissions S."/>
        </authorList>
    </citation>
    <scope>NUCLEOTIDE SEQUENCE [LARGE SCALE GENOMIC DNA]</scope>
    <source>
        <strain evidence="10">Dd16</strain>
    </source>
</reference>
<evidence type="ECO:0000256" key="1">
    <source>
        <dbReference type="ARBA" id="ARBA00004651"/>
    </source>
</evidence>
<evidence type="ECO:0000256" key="6">
    <source>
        <dbReference type="ARBA" id="ARBA00022989"/>
    </source>
</evidence>
<evidence type="ECO:0000313" key="10">
    <source>
        <dbReference type="Proteomes" id="UP000192934"/>
    </source>
</evidence>
<dbReference type="Proteomes" id="UP000192934">
    <property type="component" value="Chromosome I"/>
</dbReference>
<dbReference type="GO" id="GO:0005886">
    <property type="term" value="C:plasma membrane"/>
    <property type="evidence" value="ECO:0007669"/>
    <property type="project" value="UniProtKB-SubCell"/>
</dbReference>
<organism evidence="9 10">
    <name type="scientific">Allosphingosinicella indica</name>
    <dbReference type="NCBI Taxonomy" id="941907"/>
    <lineage>
        <taxon>Bacteria</taxon>
        <taxon>Pseudomonadati</taxon>
        <taxon>Pseudomonadota</taxon>
        <taxon>Alphaproteobacteria</taxon>
        <taxon>Sphingomonadales</taxon>
        <taxon>Sphingomonadaceae</taxon>
        <taxon>Allosphingosinicella</taxon>
    </lineage>
</organism>
<sequence>MIALGPLADILAVVLCGALALICWRLVKGPSFADRFVAFDMLTAIGIAFAGLTAVSTGRGTFLDIALGLSLINFVGTAAFAIFLERKARDR</sequence>
<dbReference type="OrthoDB" id="9800226at2"/>
<dbReference type="GO" id="GO:0015385">
    <property type="term" value="F:sodium:proton antiporter activity"/>
    <property type="evidence" value="ECO:0007669"/>
    <property type="project" value="TreeGrafter"/>
</dbReference>
<gene>
    <name evidence="9" type="ORF">SAMN06295910_1560</name>
</gene>